<evidence type="ECO:0000259" key="1">
    <source>
        <dbReference type="Pfam" id="PF00931"/>
    </source>
</evidence>
<dbReference type="InterPro" id="IPR027417">
    <property type="entry name" value="P-loop_NTPase"/>
</dbReference>
<dbReference type="Pfam" id="PF00931">
    <property type="entry name" value="NB-ARC"/>
    <property type="match status" value="1"/>
</dbReference>
<dbReference type="SUPFAM" id="SSF52540">
    <property type="entry name" value="P-loop containing nucleoside triphosphate hydrolases"/>
    <property type="match status" value="1"/>
</dbReference>
<comment type="caution">
    <text evidence="2">The sequence shown here is derived from an EMBL/GenBank/DDBJ whole genome shotgun (WGS) entry which is preliminary data.</text>
</comment>
<evidence type="ECO:0000313" key="3">
    <source>
        <dbReference type="Proteomes" id="UP000658514"/>
    </source>
</evidence>
<name>A0ABR8AB39_9CYAN</name>
<reference evidence="2 3" key="1">
    <citation type="journal article" date="2020" name="ISME J.">
        <title>Comparative genomics reveals insights into cyanobacterial evolution and habitat adaptation.</title>
        <authorList>
            <person name="Chen M.Y."/>
            <person name="Teng W.K."/>
            <person name="Zhao L."/>
            <person name="Hu C.X."/>
            <person name="Zhou Y.K."/>
            <person name="Han B.P."/>
            <person name="Song L.R."/>
            <person name="Shu W.S."/>
        </authorList>
    </citation>
    <scope>NUCLEOTIDE SEQUENCE [LARGE SCALE GENOMIC DNA]</scope>
    <source>
        <strain evidence="2 3">FACHB-288</strain>
    </source>
</reference>
<dbReference type="Proteomes" id="UP000658514">
    <property type="component" value="Unassembled WGS sequence"/>
</dbReference>
<accession>A0ABR8AB39</accession>
<dbReference type="EMBL" id="JACJQH010000025">
    <property type="protein sequence ID" value="MBD2197146.1"/>
    <property type="molecule type" value="Genomic_DNA"/>
</dbReference>
<keyword evidence="3" id="KW-1185">Reference proteome</keyword>
<gene>
    <name evidence="2" type="ORF">H6G24_16840</name>
</gene>
<sequence>MAADDSYRLEADFIEAKNNWELEKLYVDLASAKGKALTPVEKKFLRGLLCGCSPAEIAKVVYQSGSSSTVRVYLSNGLYKYIEEMLSNQVGDSVKVKTWSRVTQLLEKAGYKKGWFNLQPINPIIDNKDMELDLLADKSILKDSSDQLIHSHVFHGRQPELTQVKEWILQQRCRLVVILGMAGIGKTAFSLKLIEDIKPQFDYVIWRSLQFAPPLELFLDQLIQQLSPASPATLPGIIDQKIAQLIDFLRSHRCLLLLDRLDGILEYSDRYLTTNTPTINQISYRQGYEGYAELINRIGDIEHQSCVILTSREKTQELAALEGIELPVHCLKLNGLNQQDSIFLLKDKGLVNQSSQSDCQILIEQYAGNPLFIKLIATTIQELFAGNIAEFIAQETRIFGNIRIIIEQQFNRLSQLEKQLLYFLSVQDNLQSIRELQQNLLLPGLSPPMSQRLILEAMELIQRRSLLDKQASGLSLNPVLRKYILERIIEENAQLQADKDYNLLLSNTIFTEYFKQYLQNQHPKTQM</sequence>
<organism evidence="2 3">
    <name type="scientific">Calothrix parietina FACHB-288</name>
    <dbReference type="NCBI Taxonomy" id="2692896"/>
    <lineage>
        <taxon>Bacteria</taxon>
        <taxon>Bacillati</taxon>
        <taxon>Cyanobacteriota</taxon>
        <taxon>Cyanophyceae</taxon>
        <taxon>Nostocales</taxon>
        <taxon>Calotrichaceae</taxon>
        <taxon>Calothrix</taxon>
    </lineage>
</organism>
<protein>
    <submittedName>
        <fullName evidence="2">NB-ARC domain-containing protein</fullName>
    </submittedName>
</protein>
<dbReference type="PRINTS" id="PR00364">
    <property type="entry name" value="DISEASERSIST"/>
</dbReference>
<dbReference type="InterPro" id="IPR002182">
    <property type="entry name" value="NB-ARC"/>
</dbReference>
<evidence type="ECO:0000313" key="2">
    <source>
        <dbReference type="EMBL" id="MBD2197146.1"/>
    </source>
</evidence>
<feature type="domain" description="NB-ARC" evidence="1">
    <location>
        <begin position="160"/>
        <end position="259"/>
    </location>
</feature>
<proteinExistence type="predicted"/>
<dbReference type="Gene3D" id="3.40.50.300">
    <property type="entry name" value="P-loop containing nucleotide triphosphate hydrolases"/>
    <property type="match status" value="1"/>
</dbReference>